<dbReference type="EMBL" id="QRYW01000095">
    <property type="protein sequence ID" value="RGV14808.1"/>
    <property type="molecule type" value="Genomic_DNA"/>
</dbReference>
<reference evidence="1 2" key="1">
    <citation type="submission" date="2018-08" db="EMBL/GenBank/DDBJ databases">
        <title>A genome reference for cultivated species of the human gut microbiota.</title>
        <authorList>
            <person name="Zou Y."/>
            <person name="Xue W."/>
            <person name="Luo G."/>
        </authorList>
    </citation>
    <scope>NUCLEOTIDE SEQUENCE [LARGE SCALE GENOMIC DNA]</scope>
    <source>
        <strain evidence="1 2">AF14-6AC</strain>
    </source>
</reference>
<accession>A0A412VYF1</accession>
<gene>
    <name evidence="1" type="ORF">DWW24_22045</name>
</gene>
<evidence type="ECO:0000313" key="2">
    <source>
        <dbReference type="Proteomes" id="UP000283426"/>
    </source>
</evidence>
<name>A0A412VYF1_9BACT</name>
<protein>
    <submittedName>
        <fullName evidence="1">Uncharacterized protein</fullName>
    </submittedName>
</protein>
<comment type="caution">
    <text evidence="1">The sequence shown here is derived from an EMBL/GenBank/DDBJ whole genome shotgun (WGS) entry which is preliminary data.</text>
</comment>
<proteinExistence type="predicted"/>
<feature type="non-terminal residue" evidence="1">
    <location>
        <position position="61"/>
    </location>
</feature>
<organism evidence="1 2">
    <name type="scientific">Odoribacter splanchnicus</name>
    <dbReference type="NCBI Taxonomy" id="28118"/>
    <lineage>
        <taxon>Bacteria</taxon>
        <taxon>Pseudomonadati</taxon>
        <taxon>Bacteroidota</taxon>
        <taxon>Bacteroidia</taxon>
        <taxon>Bacteroidales</taxon>
        <taxon>Odoribacteraceae</taxon>
        <taxon>Odoribacter</taxon>
    </lineage>
</organism>
<sequence length="61" mass="7069">MSAVNPLSAEFLYELYATALRQEPLCAVLARHMRKEYLPDRSFQQVQEAIAVHFKTYKTPP</sequence>
<dbReference type="AlphaFoldDB" id="A0A412VYF1"/>
<evidence type="ECO:0000313" key="1">
    <source>
        <dbReference type="EMBL" id="RGV14808.1"/>
    </source>
</evidence>
<dbReference type="Proteomes" id="UP000283426">
    <property type="component" value="Unassembled WGS sequence"/>
</dbReference>